<feature type="compositionally biased region" description="Polar residues" evidence="10">
    <location>
        <begin position="166"/>
        <end position="178"/>
    </location>
</feature>
<dbReference type="SUPFAM" id="SSF52113">
    <property type="entry name" value="BRCT domain"/>
    <property type="match status" value="2"/>
</dbReference>
<dbReference type="InterPro" id="IPR027370">
    <property type="entry name" value="Znf-RING_euk"/>
</dbReference>
<keyword evidence="5 9" id="KW-0863">Zinc-finger</keyword>
<evidence type="ECO:0000256" key="5">
    <source>
        <dbReference type="ARBA" id="ARBA00022771"/>
    </source>
</evidence>
<organism evidence="14 15">
    <name type="scientific">Tagetes erecta</name>
    <name type="common">African marigold</name>
    <dbReference type="NCBI Taxonomy" id="13708"/>
    <lineage>
        <taxon>Eukaryota</taxon>
        <taxon>Viridiplantae</taxon>
        <taxon>Streptophyta</taxon>
        <taxon>Embryophyta</taxon>
        <taxon>Tracheophyta</taxon>
        <taxon>Spermatophyta</taxon>
        <taxon>Magnoliopsida</taxon>
        <taxon>eudicotyledons</taxon>
        <taxon>Gunneridae</taxon>
        <taxon>Pentapetalae</taxon>
        <taxon>asterids</taxon>
        <taxon>campanulids</taxon>
        <taxon>Asterales</taxon>
        <taxon>Asteraceae</taxon>
        <taxon>Asteroideae</taxon>
        <taxon>Heliantheae alliance</taxon>
        <taxon>Tageteae</taxon>
        <taxon>Tagetes</taxon>
    </lineage>
</organism>
<dbReference type="GO" id="GO:0005634">
    <property type="term" value="C:nucleus"/>
    <property type="evidence" value="ECO:0007669"/>
    <property type="project" value="UniProtKB-SubCell"/>
</dbReference>
<dbReference type="InterPro" id="IPR001841">
    <property type="entry name" value="Znf_RING"/>
</dbReference>
<keyword evidence="15" id="KW-1185">Reference proteome</keyword>
<reference evidence="14" key="1">
    <citation type="journal article" date="2023" name="bioRxiv">
        <title>Improved chromosome-level genome assembly for marigold (Tagetes erecta).</title>
        <authorList>
            <person name="Jiang F."/>
            <person name="Yuan L."/>
            <person name="Wang S."/>
            <person name="Wang H."/>
            <person name="Xu D."/>
            <person name="Wang A."/>
            <person name="Fan W."/>
        </authorList>
    </citation>
    <scope>NUCLEOTIDE SEQUENCE</scope>
    <source>
        <strain evidence="14">WSJ</strain>
        <tissue evidence="14">Leaf</tissue>
    </source>
</reference>
<evidence type="ECO:0000313" key="15">
    <source>
        <dbReference type="Proteomes" id="UP001229421"/>
    </source>
</evidence>
<dbReference type="Gene3D" id="3.30.40.10">
    <property type="entry name" value="Zinc/RING finger domain, C3HC4 (zinc finger)"/>
    <property type="match status" value="2"/>
</dbReference>
<name>A0AAD8LGF0_TARER</name>
<evidence type="ECO:0000259" key="12">
    <source>
        <dbReference type="PROSITE" id="PS50172"/>
    </source>
</evidence>
<comment type="subcellular location">
    <subcellularLocation>
        <location evidence="1">Nucleus</location>
    </subcellularLocation>
</comment>
<dbReference type="GO" id="GO:0004842">
    <property type="term" value="F:ubiquitin-protein transferase activity"/>
    <property type="evidence" value="ECO:0007669"/>
    <property type="project" value="TreeGrafter"/>
</dbReference>
<feature type="compositionally biased region" description="Basic and acidic residues" evidence="10">
    <location>
        <begin position="142"/>
        <end position="151"/>
    </location>
</feature>
<dbReference type="CDD" id="cd15571">
    <property type="entry name" value="ePHD"/>
    <property type="match status" value="1"/>
</dbReference>
<dbReference type="InterPro" id="IPR013083">
    <property type="entry name" value="Znf_RING/FYVE/PHD"/>
</dbReference>
<dbReference type="CDD" id="cd17734">
    <property type="entry name" value="BRCT_Bard1_rpt1"/>
    <property type="match status" value="1"/>
</dbReference>
<feature type="domain" description="PHD-type" evidence="13">
    <location>
        <begin position="240"/>
        <end position="360"/>
    </location>
</feature>
<keyword evidence="7" id="KW-0234">DNA repair</keyword>
<keyword evidence="6" id="KW-0862">Zinc</keyword>
<dbReference type="GO" id="GO:0000724">
    <property type="term" value="P:double-strand break repair via homologous recombination"/>
    <property type="evidence" value="ECO:0007669"/>
    <property type="project" value="TreeGrafter"/>
</dbReference>
<feature type="domain" description="BRCT" evidence="12">
    <location>
        <begin position="395"/>
        <end position="484"/>
    </location>
</feature>
<feature type="domain" description="RING-type" evidence="11">
    <location>
        <begin position="25"/>
        <end position="58"/>
    </location>
</feature>
<evidence type="ECO:0000256" key="3">
    <source>
        <dbReference type="ARBA" id="ARBA00022737"/>
    </source>
</evidence>
<evidence type="ECO:0000256" key="8">
    <source>
        <dbReference type="ARBA" id="ARBA00023242"/>
    </source>
</evidence>
<keyword evidence="4" id="KW-0227">DNA damage</keyword>
<protein>
    <submittedName>
        <fullName evidence="14">Uncharacterized protein</fullName>
    </submittedName>
</protein>
<dbReference type="InterPro" id="IPR034732">
    <property type="entry name" value="EPHD"/>
</dbReference>
<evidence type="ECO:0000259" key="11">
    <source>
        <dbReference type="PROSITE" id="PS50089"/>
    </source>
</evidence>
<evidence type="ECO:0000313" key="14">
    <source>
        <dbReference type="EMBL" id="KAK1440833.1"/>
    </source>
</evidence>
<feature type="domain" description="BRCT" evidence="12">
    <location>
        <begin position="505"/>
        <end position="622"/>
    </location>
</feature>
<dbReference type="AlphaFoldDB" id="A0AAD8LGF0"/>
<keyword evidence="8" id="KW-0539">Nucleus</keyword>
<proteinExistence type="predicted"/>
<evidence type="ECO:0000256" key="4">
    <source>
        <dbReference type="ARBA" id="ARBA00022763"/>
    </source>
</evidence>
<dbReference type="SUPFAM" id="SSF57850">
    <property type="entry name" value="RING/U-box"/>
    <property type="match status" value="1"/>
</dbReference>
<dbReference type="InterPro" id="IPR036420">
    <property type="entry name" value="BRCT_dom_sf"/>
</dbReference>
<evidence type="ECO:0000256" key="10">
    <source>
        <dbReference type="SAM" id="MobiDB-lite"/>
    </source>
</evidence>
<evidence type="ECO:0000256" key="9">
    <source>
        <dbReference type="PROSITE-ProRule" id="PRU00175"/>
    </source>
</evidence>
<dbReference type="PROSITE" id="PS51805">
    <property type="entry name" value="EPHD"/>
    <property type="match status" value="1"/>
</dbReference>
<dbReference type="InterPro" id="IPR031099">
    <property type="entry name" value="BRCA1-associated"/>
</dbReference>
<dbReference type="InterPro" id="IPR001357">
    <property type="entry name" value="BRCT_dom"/>
</dbReference>
<dbReference type="GO" id="GO:0008270">
    <property type="term" value="F:zinc ion binding"/>
    <property type="evidence" value="ECO:0007669"/>
    <property type="project" value="UniProtKB-KW"/>
</dbReference>
<evidence type="ECO:0000256" key="2">
    <source>
        <dbReference type="ARBA" id="ARBA00022723"/>
    </source>
</evidence>
<feature type="region of interest" description="Disordered" evidence="10">
    <location>
        <begin position="367"/>
        <end position="386"/>
    </location>
</feature>
<dbReference type="SMART" id="SM00184">
    <property type="entry name" value="RING"/>
    <property type="match status" value="1"/>
</dbReference>
<dbReference type="Gene3D" id="3.40.50.10190">
    <property type="entry name" value="BRCT domain"/>
    <property type="match status" value="2"/>
</dbReference>
<sequence>MEEAQRLIINPWMLHLQKLALELKCPICLQLFNRPVLLPCNHIFCNSCQIGSECAACKHSYICQEVKPATFMENIVTIYRNLEATFNANVIHPVSSNMCKASAQSPSSCNGKSANLQPIVPNLVTRSFEKCITPKSVQKQEFKMNENKQMEMDQLSPPLSRDSKDTYGNCSDPNSNHMNLLRHPLKRSGECHTLEGKRQKETDDHDHHHTKNVATVSCNSETESEKLVSVGQSGQLDLKSNPCAFCQVSKISDGSGAMVAYAHGKEVKGNVANFSKVTYVHEKCTEWAPQIYFQKGTIKNLESEVARASKLKCTSCGKKGAVLGCYVKSCQKTYHVPCAYDIPDSRWDCIDFLLLCPTHVSHKFPKEKKSKAGKQDTDKRTSTKPNHCTTLPNGGKKLVLCGSALSSEQKIDLANFARCNGAIVSKYWKDDVTHVIASTDSNGACTRTLKVLMAILNGKWIVTLEWLKACVEAGRIVKEEPYEIRLDTHGCSGGPEAGRLRALSNAPKLFNNMKFYFVGDYIEAFKTDLMNLVKTAGGIISENKDQLLYRNCADMKVDEATFVVYNTDFTTYTELEDEDSIKSQRLALAEDVAQEYGSRVVGHTWLLESIAACSLLPVTPRV</sequence>
<dbReference type="Proteomes" id="UP001229421">
    <property type="component" value="Unassembled WGS sequence"/>
</dbReference>
<evidence type="ECO:0000256" key="7">
    <source>
        <dbReference type="ARBA" id="ARBA00023204"/>
    </source>
</evidence>
<evidence type="ECO:0000259" key="13">
    <source>
        <dbReference type="PROSITE" id="PS51805"/>
    </source>
</evidence>
<accession>A0AAD8LGF0</accession>
<keyword evidence="2" id="KW-0479">Metal-binding</keyword>
<dbReference type="Pfam" id="PF13445">
    <property type="entry name" value="zf-RING_UBOX"/>
    <property type="match status" value="1"/>
</dbReference>
<dbReference type="FunFam" id="3.40.50.10190:FF:000006">
    <property type="entry name" value="Breast cancer type 1 susceptibility protein homolog"/>
    <property type="match status" value="1"/>
</dbReference>
<dbReference type="Pfam" id="PF13771">
    <property type="entry name" value="zf-HC5HC2H"/>
    <property type="match status" value="1"/>
</dbReference>
<dbReference type="PROSITE" id="PS50089">
    <property type="entry name" value="ZF_RING_2"/>
    <property type="match status" value="1"/>
</dbReference>
<dbReference type="PANTHER" id="PTHR13763">
    <property type="entry name" value="BREAST CANCER TYPE 1 SUSCEPTIBILITY PROTEIN BRCA1"/>
    <property type="match status" value="1"/>
</dbReference>
<keyword evidence="3" id="KW-0677">Repeat</keyword>
<dbReference type="PROSITE" id="PS50172">
    <property type="entry name" value="BRCT"/>
    <property type="match status" value="2"/>
</dbReference>
<comment type="caution">
    <text evidence="14">The sequence shown here is derived from an EMBL/GenBank/DDBJ whole genome shotgun (WGS) entry which is preliminary data.</text>
</comment>
<evidence type="ECO:0000256" key="1">
    <source>
        <dbReference type="ARBA" id="ARBA00004123"/>
    </source>
</evidence>
<dbReference type="GO" id="GO:0045944">
    <property type="term" value="P:positive regulation of transcription by RNA polymerase II"/>
    <property type="evidence" value="ECO:0007669"/>
    <property type="project" value="TreeGrafter"/>
</dbReference>
<evidence type="ECO:0000256" key="6">
    <source>
        <dbReference type="ARBA" id="ARBA00022833"/>
    </source>
</evidence>
<feature type="region of interest" description="Disordered" evidence="10">
    <location>
        <begin position="142"/>
        <end position="181"/>
    </location>
</feature>
<gene>
    <name evidence="14" type="ORF">QVD17_06665</name>
</gene>
<dbReference type="EMBL" id="JAUHHV010000001">
    <property type="protein sequence ID" value="KAK1440833.1"/>
    <property type="molecule type" value="Genomic_DNA"/>
</dbReference>
<dbReference type="PANTHER" id="PTHR13763:SF9">
    <property type="entry name" value="BRCA1-ASSOCIATED RING DOMAIN PROTEIN 1"/>
    <property type="match status" value="1"/>
</dbReference>
<dbReference type="SMART" id="SM00292">
    <property type="entry name" value="BRCT"/>
    <property type="match status" value="2"/>
</dbReference>
<dbReference type="Pfam" id="PF00533">
    <property type="entry name" value="BRCT"/>
    <property type="match status" value="1"/>
</dbReference>